<protein>
    <submittedName>
        <fullName evidence="3">Uncharacterized protein</fullName>
    </submittedName>
</protein>
<evidence type="ECO:0000256" key="1">
    <source>
        <dbReference type="SAM" id="MobiDB-lite"/>
    </source>
</evidence>
<sequence length="263" mass="29289">MITNEPRSLSVIPLINTNSLQRQDLHHYYAESIYDYEDSELMHCNNNNNNKNNVDPDHPQKSKRSTTTTDRYIHLPMSNSNNGSTVGRHSGVHQNTPGSSVKSQRSYSNRPRMGASAIVTNLHDHSTTSSASADNYQQSTLPGRGKLITQHHHWNNGNHKNTNPNTSSETMMTTPSSTDLDEFYRLSRSPSTPGLCINNSSSSNNHSKYSPHTMVPSVTTTTTPPATTTIPQKSLGQMKNSPDKFKPSFMKIINIYAQNDNKC</sequence>
<feature type="compositionally biased region" description="Polar residues" evidence="1">
    <location>
        <begin position="77"/>
        <end position="109"/>
    </location>
</feature>
<proteinExistence type="predicted"/>
<keyword evidence="2" id="KW-1185">Reference proteome</keyword>
<feature type="region of interest" description="Disordered" evidence="1">
    <location>
        <begin position="45"/>
        <end position="109"/>
    </location>
</feature>
<evidence type="ECO:0000313" key="3">
    <source>
        <dbReference type="WBParaSite" id="TREG1_29200.1"/>
    </source>
</evidence>
<feature type="region of interest" description="Disordered" evidence="1">
    <location>
        <begin position="153"/>
        <end position="176"/>
    </location>
</feature>
<name>A0AA85JM76_TRIRE</name>
<dbReference type="AlphaFoldDB" id="A0AA85JM76"/>
<evidence type="ECO:0000313" key="2">
    <source>
        <dbReference type="Proteomes" id="UP000050795"/>
    </source>
</evidence>
<feature type="compositionally biased region" description="Low complexity" evidence="1">
    <location>
        <begin position="198"/>
        <end position="231"/>
    </location>
</feature>
<dbReference type="WBParaSite" id="TREG1_29200.1">
    <property type="protein sequence ID" value="TREG1_29200.1"/>
    <property type="gene ID" value="TREG1_29200"/>
</dbReference>
<reference evidence="2" key="1">
    <citation type="submission" date="2022-06" db="EMBL/GenBank/DDBJ databases">
        <authorList>
            <person name="Berger JAMES D."/>
            <person name="Berger JAMES D."/>
        </authorList>
    </citation>
    <scope>NUCLEOTIDE SEQUENCE [LARGE SCALE GENOMIC DNA]</scope>
</reference>
<dbReference type="Proteomes" id="UP000050795">
    <property type="component" value="Unassembled WGS sequence"/>
</dbReference>
<reference evidence="3" key="2">
    <citation type="submission" date="2023-11" db="UniProtKB">
        <authorList>
            <consortium name="WormBaseParasite"/>
        </authorList>
    </citation>
    <scope>IDENTIFICATION</scope>
</reference>
<organism evidence="2 3">
    <name type="scientific">Trichobilharzia regenti</name>
    <name type="common">Nasal bird schistosome</name>
    <dbReference type="NCBI Taxonomy" id="157069"/>
    <lineage>
        <taxon>Eukaryota</taxon>
        <taxon>Metazoa</taxon>
        <taxon>Spiralia</taxon>
        <taxon>Lophotrochozoa</taxon>
        <taxon>Platyhelminthes</taxon>
        <taxon>Trematoda</taxon>
        <taxon>Digenea</taxon>
        <taxon>Strigeidida</taxon>
        <taxon>Schistosomatoidea</taxon>
        <taxon>Schistosomatidae</taxon>
        <taxon>Trichobilharzia</taxon>
    </lineage>
</organism>
<accession>A0AA85JM76</accession>
<feature type="compositionally biased region" description="Low complexity" evidence="1">
    <location>
        <begin position="155"/>
        <end position="176"/>
    </location>
</feature>
<feature type="region of interest" description="Disordered" evidence="1">
    <location>
        <begin position="194"/>
        <end position="242"/>
    </location>
</feature>